<dbReference type="RefSeq" id="WP_379800795.1">
    <property type="nucleotide sequence ID" value="NZ_JBHSFY010000015.1"/>
</dbReference>
<comment type="caution">
    <text evidence="1">The sequence shown here is derived from an EMBL/GenBank/DDBJ whole genome shotgun (WGS) entry which is preliminary data.</text>
</comment>
<dbReference type="EMBL" id="JBHSFY010000015">
    <property type="protein sequence ID" value="MFC4479497.1"/>
    <property type="molecule type" value="Genomic_DNA"/>
</dbReference>
<name>A0ABV8ZL15_9FLAO</name>
<keyword evidence="2" id="KW-1185">Reference proteome</keyword>
<evidence type="ECO:0000313" key="1">
    <source>
        <dbReference type="EMBL" id="MFC4479497.1"/>
    </source>
</evidence>
<evidence type="ECO:0000313" key="2">
    <source>
        <dbReference type="Proteomes" id="UP001596003"/>
    </source>
</evidence>
<accession>A0ABV8ZL15</accession>
<sequence length="277" mass="31596">MIQSNYIKTFVIAAYHTFFDSGKCNCLHFVPNHNTDKIFKKFGFKINPFSNGFDLYSNTKSSLSDLFNYITQTTQQNYFEFDIKCSNPNFILFTTLPINWIGAVTYSSQDPKNLNNEGKIVLNQTLENKPVSTHFGHLKIYFEDILKEQPSGNAALFEINFTARATQWQYYFINRNAVQLNNPSITEKENIQFDGPKNVTIQTGESALLFTSNKTYITLSEKPKYKFDLISNSSSANQNNAKPKVIIKGLPNPDVSRIGIIENSDPNHVASPMYIYL</sequence>
<dbReference type="Proteomes" id="UP001596003">
    <property type="component" value="Unassembled WGS sequence"/>
</dbReference>
<gene>
    <name evidence="1" type="ORF">ACFO3N_20630</name>
</gene>
<protein>
    <submittedName>
        <fullName evidence="1">Uncharacterized protein</fullName>
    </submittedName>
</protein>
<proteinExistence type="predicted"/>
<organism evidence="1 2">
    <name type="scientific">Flavobacterium chungangensis</name>
    <dbReference type="NCBI Taxonomy" id="2708132"/>
    <lineage>
        <taxon>Bacteria</taxon>
        <taxon>Pseudomonadati</taxon>
        <taxon>Bacteroidota</taxon>
        <taxon>Flavobacteriia</taxon>
        <taxon>Flavobacteriales</taxon>
        <taxon>Flavobacteriaceae</taxon>
        <taxon>Flavobacterium</taxon>
    </lineage>
</organism>
<reference evidence="2" key="1">
    <citation type="journal article" date="2019" name="Int. J. Syst. Evol. Microbiol.">
        <title>The Global Catalogue of Microorganisms (GCM) 10K type strain sequencing project: providing services to taxonomists for standard genome sequencing and annotation.</title>
        <authorList>
            <consortium name="The Broad Institute Genomics Platform"/>
            <consortium name="The Broad Institute Genome Sequencing Center for Infectious Disease"/>
            <person name="Wu L."/>
            <person name="Ma J."/>
        </authorList>
    </citation>
    <scope>NUCLEOTIDE SEQUENCE [LARGE SCALE GENOMIC DNA]</scope>
    <source>
        <strain evidence="2">NBRC 103627</strain>
    </source>
</reference>